<dbReference type="Proteomes" id="UP001217089">
    <property type="component" value="Unassembled WGS sequence"/>
</dbReference>
<proteinExistence type="predicted"/>
<sequence length="621" mass="68559">MFGMCYFQSIFKKDQEEKSFIKYDELDEAYAEDEERKFSGSKLLNTKCPCPCAPGCCAKRYAVAILSGIGFIISFGIRCNMGVAIVKMTKNESAGELENMLQGEKVQFTNSSGNSTTLRLPEFNWTPETIGMVDSSFFWGYIVTQIPGGYLASRVPANRIFGLAIGISAFLNMLLPGAATVHYALVMAVRILQGLVEGVTYPACHGIWRHWAPPLERSKLATISFCGSYAGAVLGMPLSGILTKHFGWQSGFYVFGALGVIWSIIWWIFSFEKPSLHPYITQEERIYIETSIGDSASIPQKNVKTPWKSFFTSMPVYAIIVANFCRSWTFYLLIISQPMYFNEVFKFDVSKGGIYAALPHLIMAIIVPIGGQIADFLRRGTLSTTVVRKIFNCGGFGLEACFLLGVAITRSTTTAIVCLTLAVGSSGFAISGFNVNHLDIAPRYASILMGLSNGVGTLSGMLCPIVTEVLTKHETADEWENVFIIASVVHFLGIIFYGIFASGELQPWGEPPREDTWKPEDTLKPDGSGKFMSYGAFGDKPVVNGMAKMNGQIIHRPVGGSTDYDDDADDMQYYGQNNAPAGYNSGYDQGKYSFDGPLYQTKEELVQVKSKDRYLDEERDL</sequence>
<dbReference type="InterPro" id="IPR011701">
    <property type="entry name" value="MFS"/>
</dbReference>
<feature type="transmembrane region" description="Helical" evidence="6">
    <location>
        <begin position="482"/>
        <end position="500"/>
    </location>
</feature>
<evidence type="ECO:0000256" key="6">
    <source>
        <dbReference type="SAM" id="Phobius"/>
    </source>
</evidence>
<dbReference type="PANTHER" id="PTHR11662:SF456">
    <property type="entry name" value="VESICULAR GLUTAMATE TRANSPORTER, ISOFORM A"/>
    <property type="match status" value="1"/>
</dbReference>
<feature type="transmembrane region" description="Helical" evidence="6">
    <location>
        <begin position="414"/>
        <end position="435"/>
    </location>
</feature>
<dbReference type="EMBL" id="JARBDR010000921">
    <property type="protein sequence ID" value="KAJ8299714.1"/>
    <property type="molecule type" value="Genomic_DNA"/>
</dbReference>
<evidence type="ECO:0000313" key="8">
    <source>
        <dbReference type="EMBL" id="KAJ8299714.1"/>
    </source>
</evidence>
<feature type="transmembrane region" description="Helical" evidence="6">
    <location>
        <begin position="447"/>
        <end position="470"/>
    </location>
</feature>
<dbReference type="Pfam" id="PF07690">
    <property type="entry name" value="MFS_1"/>
    <property type="match status" value="1"/>
</dbReference>
<feature type="transmembrane region" description="Helical" evidence="6">
    <location>
        <begin position="160"/>
        <end position="185"/>
    </location>
</feature>
<evidence type="ECO:0000256" key="2">
    <source>
        <dbReference type="ARBA" id="ARBA00022692"/>
    </source>
</evidence>
<keyword evidence="3 6" id="KW-1133">Transmembrane helix</keyword>
<feature type="transmembrane region" description="Helical" evidence="6">
    <location>
        <begin position="250"/>
        <end position="269"/>
    </location>
</feature>
<feature type="transmembrane region" description="Helical" evidence="6">
    <location>
        <begin position="61"/>
        <end position="81"/>
    </location>
</feature>
<dbReference type="Gene3D" id="1.20.1250.20">
    <property type="entry name" value="MFS general substrate transporter like domains"/>
    <property type="match status" value="2"/>
</dbReference>
<dbReference type="InterPro" id="IPR020846">
    <property type="entry name" value="MFS_dom"/>
</dbReference>
<evidence type="ECO:0000256" key="4">
    <source>
        <dbReference type="ARBA" id="ARBA00023136"/>
    </source>
</evidence>
<feature type="transmembrane region" description="Helical" evidence="6">
    <location>
        <begin position="354"/>
        <end position="377"/>
    </location>
</feature>
<feature type="transmembrane region" description="Helical" evidence="6">
    <location>
        <begin position="314"/>
        <end position="334"/>
    </location>
</feature>
<feature type="region of interest" description="Disordered" evidence="5">
    <location>
        <begin position="558"/>
        <end position="588"/>
    </location>
</feature>
<comment type="subcellular location">
    <subcellularLocation>
        <location evidence="1">Membrane</location>
        <topology evidence="1">Multi-pass membrane protein</topology>
    </subcellularLocation>
</comment>
<dbReference type="PROSITE" id="PS50850">
    <property type="entry name" value="MFS"/>
    <property type="match status" value="1"/>
</dbReference>
<evidence type="ECO:0000256" key="3">
    <source>
        <dbReference type="ARBA" id="ARBA00022989"/>
    </source>
</evidence>
<feature type="transmembrane region" description="Helical" evidence="6">
    <location>
        <begin position="220"/>
        <end position="238"/>
    </location>
</feature>
<protein>
    <recommendedName>
        <fullName evidence="7">Major facilitator superfamily (MFS) profile domain-containing protein</fullName>
    </recommendedName>
</protein>
<feature type="domain" description="Major facilitator superfamily (MFS) profile" evidence="7">
    <location>
        <begin position="62"/>
        <end position="505"/>
    </location>
</feature>
<name>A0ABQ9E5X4_TEGGR</name>
<keyword evidence="4 6" id="KW-0472">Membrane</keyword>
<organism evidence="8 9">
    <name type="scientific">Tegillarca granosa</name>
    <name type="common">Malaysian cockle</name>
    <name type="synonym">Anadara granosa</name>
    <dbReference type="NCBI Taxonomy" id="220873"/>
    <lineage>
        <taxon>Eukaryota</taxon>
        <taxon>Metazoa</taxon>
        <taxon>Spiralia</taxon>
        <taxon>Lophotrochozoa</taxon>
        <taxon>Mollusca</taxon>
        <taxon>Bivalvia</taxon>
        <taxon>Autobranchia</taxon>
        <taxon>Pteriomorphia</taxon>
        <taxon>Arcoida</taxon>
        <taxon>Arcoidea</taxon>
        <taxon>Arcidae</taxon>
        <taxon>Tegillarca</taxon>
    </lineage>
</organism>
<evidence type="ECO:0000256" key="1">
    <source>
        <dbReference type="ARBA" id="ARBA00004141"/>
    </source>
</evidence>
<keyword evidence="9" id="KW-1185">Reference proteome</keyword>
<evidence type="ECO:0000313" key="9">
    <source>
        <dbReference type="Proteomes" id="UP001217089"/>
    </source>
</evidence>
<gene>
    <name evidence="8" type="ORF">KUTeg_023774</name>
</gene>
<dbReference type="InterPro" id="IPR050382">
    <property type="entry name" value="MFS_Na/Anion_cotransporter"/>
</dbReference>
<dbReference type="InterPro" id="IPR036259">
    <property type="entry name" value="MFS_trans_sf"/>
</dbReference>
<accession>A0ABQ9E5X4</accession>
<dbReference type="CDD" id="cd17382">
    <property type="entry name" value="MFS_SLC17A6_7_8_VGluT"/>
    <property type="match status" value="1"/>
</dbReference>
<evidence type="ECO:0000256" key="5">
    <source>
        <dbReference type="SAM" id="MobiDB-lite"/>
    </source>
</evidence>
<feature type="transmembrane region" description="Helical" evidence="6">
    <location>
        <begin position="389"/>
        <end position="408"/>
    </location>
</feature>
<comment type="caution">
    <text evidence="8">The sequence shown here is derived from an EMBL/GenBank/DDBJ whole genome shotgun (WGS) entry which is preliminary data.</text>
</comment>
<keyword evidence="2 6" id="KW-0812">Transmembrane</keyword>
<dbReference type="SUPFAM" id="SSF103473">
    <property type="entry name" value="MFS general substrate transporter"/>
    <property type="match status" value="1"/>
</dbReference>
<reference evidence="8 9" key="1">
    <citation type="submission" date="2022-12" db="EMBL/GenBank/DDBJ databases">
        <title>Chromosome-level genome of Tegillarca granosa.</title>
        <authorList>
            <person name="Kim J."/>
        </authorList>
    </citation>
    <scope>NUCLEOTIDE SEQUENCE [LARGE SCALE GENOMIC DNA]</scope>
    <source>
        <strain evidence="8">Teg-2019</strain>
        <tissue evidence="8">Adductor muscle</tissue>
    </source>
</reference>
<dbReference type="PANTHER" id="PTHR11662">
    <property type="entry name" value="SOLUTE CARRIER FAMILY 17"/>
    <property type="match status" value="1"/>
</dbReference>
<evidence type="ECO:0000259" key="7">
    <source>
        <dbReference type="PROSITE" id="PS50850"/>
    </source>
</evidence>